<keyword evidence="2" id="KW-0808">Transferase</keyword>
<feature type="region of interest" description="Disordered" evidence="1">
    <location>
        <begin position="409"/>
        <end position="437"/>
    </location>
</feature>
<dbReference type="AlphaFoldDB" id="A0A285EF24"/>
<reference evidence="2 3" key="1">
    <citation type="submission" date="2017-09" db="EMBL/GenBank/DDBJ databases">
        <authorList>
            <person name="Ehlers B."/>
            <person name="Leendertz F.H."/>
        </authorList>
    </citation>
    <scope>NUCLEOTIDE SEQUENCE [LARGE SCALE GENOMIC DNA]</scope>
    <source>
        <strain evidence="2 3">DSM 46844</strain>
    </source>
</reference>
<dbReference type="PANTHER" id="PTHR48228:SF4">
    <property type="entry name" value="BLR3030 PROTEIN"/>
    <property type="match status" value="1"/>
</dbReference>
<dbReference type="GO" id="GO:0016740">
    <property type="term" value="F:transferase activity"/>
    <property type="evidence" value="ECO:0007669"/>
    <property type="project" value="UniProtKB-KW"/>
</dbReference>
<dbReference type="Gene3D" id="3.40.50.10540">
    <property type="entry name" value="Crotonobetainyl-coa:carnitine coa-transferase, domain 1"/>
    <property type="match status" value="1"/>
</dbReference>
<evidence type="ECO:0000256" key="1">
    <source>
        <dbReference type="SAM" id="MobiDB-lite"/>
    </source>
</evidence>
<dbReference type="InterPro" id="IPR050509">
    <property type="entry name" value="CoA-transferase_III"/>
</dbReference>
<accession>A0A285EF24</accession>
<protein>
    <submittedName>
        <fullName evidence="2">CoA-transferase family III</fullName>
    </submittedName>
</protein>
<dbReference type="OrthoDB" id="9058532at2"/>
<dbReference type="SUPFAM" id="SSF89796">
    <property type="entry name" value="CoA-transferase family III (CaiB/BaiF)"/>
    <property type="match status" value="2"/>
</dbReference>
<dbReference type="InterPro" id="IPR023606">
    <property type="entry name" value="CoA-Trfase_III_dom_1_sf"/>
</dbReference>
<gene>
    <name evidence="2" type="ORF">SAMN06893097_107221</name>
</gene>
<keyword evidence="3" id="KW-1185">Reference proteome</keyword>
<sequence length="437" mass="44416">MTALGTGLLDEVWPLLTGLPAPAVRVSGGTGLDGPLPVPDLAVGAVAAQLLAARLLGGGAAEVAVDAAHVGLAFRSERYAAVAGRPVAPGFAPLSRFWPTADGWLRLHGNYPHHRDAALRVLGAEGGPAAQRWRAEELEAAVVAAGGAAAAVRRPAAWAGTPQGRAVAGTPLVGLRRVVDGPARTASPDGVRVLDLTRVIAGPVATRTLASHGADVLRVDSPRLPEDPGQLVDTGPGKRHVLLDLASAADCRTVEDLLAAADVVVQGYRPGALTGFGLDPASLAARWPHLVLVSLSAWGTAGPWGRRRGFDSLVQAATGIAVVCGSDDAPGALPVQALDHATGHLAAATVLAALARRREEGGGWHGALSLARTAHWLLGAPRRPAGATEEPVDPAPYLLSLPAPGGPVTVVAPPGSPPWRTAAAGPAGQRPTWLPRP</sequence>
<dbReference type="Proteomes" id="UP000219514">
    <property type="component" value="Unassembled WGS sequence"/>
</dbReference>
<evidence type="ECO:0000313" key="3">
    <source>
        <dbReference type="Proteomes" id="UP000219514"/>
    </source>
</evidence>
<dbReference type="EMBL" id="OBDO01000007">
    <property type="protein sequence ID" value="SNX97577.1"/>
    <property type="molecule type" value="Genomic_DNA"/>
</dbReference>
<dbReference type="InterPro" id="IPR003673">
    <property type="entry name" value="CoA-Trfase_fam_III"/>
</dbReference>
<name>A0A285EF24_9ACTN</name>
<dbReference type="PANTHER" id="PTHR48228">
    <property type="entry name" value="SUCCINYL-COA--D-CITRAMALATE COA-TRANSFERASE"/>
    <property type="match status" value="1"/>
</dbReference>
<organism evidence="2 3">
    <name type="scientific">Geodermatophilus sabuli</name>
    <dbReference type="NCBI Taxonomy" id="1564158"/>
    <lineage>
        <taxon>Bacteria</taxon>
        <taxon>Bacillati</taxon>
        <taxon>Actinomycetota</taxon>
        <taxon>Actinomycetes</taxon>
        <taxon>Geodermatophilales</taxon>
        <taxon>Geodermatophilaceae</taxon>
        <taxon>Geodermatophilus</taxon>
    </lineage>
</organism>
<dbReference type="RefSeq" id="WP_097207525.1">
    <property type="nucleotide sequence ID" value="NZ_JACHXB010000006.1"/>
</dbReference>
<dbReference type="Pfam" id="PF02515">
    <property type="entry name" value="CoA_transf_3"/>
    <property type="match status" value="1"/>
</dbReference>
<proteinExistence type="predicted"/>
<evidence type="ECO:0000313" key="2">
    <source>
        <dbReference type="EMBL" id="SNX97577.1"/>
    </source>
</evidence>